<dbReference type="Gene3D" id="1.10.510.10">
    <property type="entry name" value="Transferase(Phosphotransferase) domain 1"/>
    <property type="match status" value="1"/>
</dbReference>
<sequence length="420" mass="47170">MSSRTQILERPIVSRSQGDELLTGVANIVYNHCSLDSRSNVPEAKTTMTWLQQNHPECQAGFKLLGAGSFGKVYRCKDENANTAIKVIPSPSADKCFVNQNEAAIPEALEQVCETSEVRMRRANRSHRNNQGQANSSSISSSDSNSCAFVPTYGTESFQTGTGIHDAIEMPLYKQGSAKYVYMNPKSIRPPLNVLQFVDNFTVLLNTIAKLHSELFYLHRDIKPDNMLVDSRNRLVLSDFGLACYNGNDIDFPDNLRCDQGLHGTDKYIPLDGYLKRQNSTSTDMYAFGMSMAEILLGENYMNESQTTAYKYLITELRNDPSNAVQRRALLQLYQILSTPVLRVGRQALHEIPPTYKNRMLRAQIKLVITTIVLCLRPFEPFMRPEAQQIVNALHDGTPLARVFGPRIGFQFAQLLIASK</sequence>
<dbReference type="PROSITE" id="PS00108">
    <property type="entry name" value="PROTEIN_KINASE_ST"/>
    <property type="match status" value="1"/>
</dbReference>
<dbReference type="SMART" id="SM00220">
    <property type="entry name" value="S_TKc"/>
    <property type="match status" value="1"/>
</dbReference>
<dbReference type="InterPro" id="IPR008271">
    <property type="entry name" value="Ser/Thr_kinase_AS"/>
</dbReference>
<evidence type="ECO:0000256" key="1">
    <source>
        <dbReference type="ARBA" id="ARBA00022741"/>
    </source>
</evidence>
<protein>
    <recommendedName>
        <fullName evidence="5">Protein kinase domain-containing protein</fullName>
    </recommendedName>
</protein>
<dbReference type="Pfam" id="PF00069">
    <property type="entry name" value="Pkinase"/>
    <property type="match status" value="1"/>
</dbReference>
<feature type="region of interest" description="Disordered" evidence="4">
    <location>
        <begin position="123"/>
        <end position="145"/>
    </location>
</feature>
<keyword evidence="2 3" id="KW-0067">ATP-binding</keyword>
<feature type="binding site" evidence="3">
    <location>
        <position position="86"/>
    </location>
    <ligand>
        <name>ATP</name>
        <dbReference type="ChEBI" id="CHEBI:30616"/>
    </ligand>
</feature>
<dbReference type="PANTHER" id="PTHR27007">
    <property type="match status" value="1"/>
</dbReference>
<keyword evidence="1 3" id="KW-0547">Nucleotide-binding</keyword>
<dbReference type="PROSITE" id="PS00107">
    <property type="entry name" value="PROTEIN_KINASE_ATP"/>
    <property type="match status" value="1"/>
</dbReference>
<reference evidence="6" key="1">
    <citation type="submission" date="2018-10" db="EMBL/GenBank/DDBJ databases">
        <title>Hidden diversity of soil giant viruses.</title>
        <authorList>
            <person name="Schulz F."/>
            <person name="Alteio L."/>
            <person name="Goudeau D."/>
            <person name="Ryan E.M."/>
            <person name="Malmstrom R.R."/>
            <person name="Blanchard J."/>
            <person name="Woyke T."/>
        </authorList>
    </citation>
    <scope>NUCLEOTIDE SEQUENCE</scope>
    <source>
        <strain evidence="6">SYV1</strain>
    </source>
</reference>
<dbReference type="EMBL" id="MK072507">
    <property type="protein sequence ID" value="AYV86428.1"/>
    <property type="molecule type" value="Genomic_DNA"/>
</dbReference>
<dbReference type="InterPro" id="IPR011009">
    <property type="entry name" value="Kinase-like_dom_sf"/>
</dbReference>
<evidence type="ECO:0000256" key="4">
    <source>
        <dbReference type="SAM" id="MobiDB-lite"/>
    </source>
</evidence>
<dbReference type="GO" id="GO:0004672">
    <property type="term" value="F:protein kinase activity"/>
    <property type="evidence" value="ECO:0007669"/>
    <property type="project" value="InterPro"/>
</dbReference>
<feature type="compositionally biased region" description="Low complexity" evidence="4">
    <location>
        <begin position="135"/>
        <end position="145"/>
    </location>
</feature>
<evidence type="ECO:0000259" key="5">
    <source>
        <dbReference type="PROSITE" id="PS50011"/>
    </source>
</evidence>
<dbReference type="InterPro" id="IPR000719">
    <property type="entry name" value="Prot_kinase_dom"/>
</dbReference>
<dbReference type="CDD" id="cd00180">
    <property type="entry name" value="PKc"/>
    <property type="match status" value="1"/>
</dbReference>
<dbReference type="SUPFAM" id="SSF56112">
    <property type="entry name" value="Protein kinase-like (PK-like)"/>
    <property type="match status" value="1"/>
</dbReference>
<gene>
    <name evidence="6" type="ORF">Sylvanvirus1_24</name>
</gene>
<accession>A0A3G5AH22</accession>
<feature type="domain" description="Protein kinase" evidence="5">
    <location>
        <begin position="59"/>
        <end position="398"/>
    </location>
</feature>
<dbReference type="InterPro" id="IPR017441">
    <property type="entry name" value="Protein_kinase_ATP_BS"/>
</dbReference>
<dbReference type="Gene3D" id="3.30.200.20">
    <property type="entry name" value="Phosphorylase Kinase, domain 1"/>
    <property type="match status" value="1"/>
</dbReference>
<evidence type="ECO:0000256" key="2">
    <source>
        <dbReference type="ARBA" id="ARBA00022840"/>
    </source>
</evidence>
<proteinExistence type="predicted"/>
<dbReference type="GO" id="GO:0005524">
    <property type="term" value="F:ATP binding"/>
    <property type="evidence" value="ECO:0007669"/>
    <property type="project" value="UniProtKB-UniRule"/>
</dbReference>
<evidence type="ECO:0000313" key="6">
    <source>
        <dbReference type="EMBL" id="AYV86428.1"/>
    </source>
</evidence>
<dbReference type="InterPro" id="IPR050528">
    <property type="entry name" value="L-type_Lectin-RKs"/>
</dbReference>
<dbReference type="PROSITE" id="PS50011">
    <property type="entry name" value="PROTEIN_KINASE_DOM"/>
    <property type="match status" value="1"/>
</dbReference>
<name>A0A3G5AH22_9VIRU</name>
<evidence type="ECO:0000256" key="3">
    <source>
        <dbReference type="PROSITE-ProRule" id="PRU10141"/>
    </source>
</evidence>
<organism evidence="6">
    <name type="scientific">Sylvanvirus sp</name>
    <dbReference type="NCBI Taxonomy" id="2487774"/>
    <lineage>
        <taxon>Viruses</taxon>
    </lineage>
</organism>